<evidence type="ECO:0000313" key="1">
    <source>
        <dbReference type="EMBL" id="ERL52533.1"/>
    </source>
</evidence>
<sequence length="36" mass="4132">MKQILANEPVTKMAENQRLLQKLFDSEELSSESIIP</sequence>
<comment type="caution">
    <text evidence="1">The sequence shown here is derived from an EMBL/GenBank/DDBJ whole genome shotgun (WGS) entry which is preliminary data.</text>
</comment>
<accession>W1NAL3</accession>
<dbReference type="AlphaFoldDB" id="W1NAL3"/>
<reference evidence="1 2" key="1">
    <citation type="submission" date="2013-08" db="EMBL/GenBank/DDBJ databases">
        <title>draft genome of Halomonas huanghegensis, strain BJGMM-B45T.</title>
        <authorList>
            <person name="Miao C."/>
            <person name="Wan Y."/>
            <person name="Jin W."/>
        </authorList>
    </citation>
    <scope>NUCLEOTIDE SEQUENCE [LARGE SCALE GENOMIC DNA]</scope>
    <source>
        <strain evidence="1 2">BJGMM-B45</strain>
    </source>
</reference>
<dbReference type="EMBL" id="AVBC01000018">
    <property type="protein sequence ID" value="ERL52533.1"/>
    <property type="molecule type" value="Genomic_DNA"/>
</dbReference>
<evidence type="ECO:0000313" key="2">
    <source>
        <dbReference type="Proteomes" id="UP000019113"/>
    </source>
</evidence>
<name>W1NAL3_9GAMM</name>
<organism evidence="1 2">
    <name type="scientific">Halomonas huangheensis</name>
    <dbReference type="NCBI Taxonomy" id="1178482"/>
    <lineage>
        <taxon>Bacteria</taxon>
        <taxon>Pseudomonadati</taxon>
        <taxon>Pseudomonadota</taxon>
        <taxon>Gammaproteobacteria</taxon>
        <taxon>Oceanospirillales</taxon>
        <taxon>Halomonadaceae</taxon>
        <taxon>Halomonas</taxon>
    </lineage>
</organism>
<proteinExistence type="predicted"/>
<protein>
    <submittedName>
        <fullName evidence="1">Uncharacterized protein</fullName>
    </submittedName>
</protein>
<dbReference type="Proteomes" id="UP000019113">
    <property type="component" value="Unassembled WGS sequence"/>
</dbReference>
<gene>
    <name evidence="1" type="ORF">BJB45_08245</name>
</gene>
<keyword evidence="2" id="KW-1185">Reference proteome</keyword>